<accession>A0A371YMM4</accession>
<evidence type="ECO:0000313" key="1">
    <source>
        <dbReference type="EMBL" id="MFC2997390.1"/>
    </source>
</evidence>
<comment type="caution">
    <text evidence="2">The sequence shown here is derived from an EMBL/GenBank/DDBJ whole genome shotgun (WGS) entry which is preliminary data.</text>
</comment>
<organism evidence="2 3">
    <name type="scientific">Acinetobacter sichuanensis</name>
    <dbReference type="NCBI Taxonomy" id="2136183"/>
    <lineage>
        <taxon>Bacteria</taxon>
        <taxon>Pseudomonadati</taxon>
        <taxon>Pseudomonadota</taxon>
        <taxon>Gammaproteobacteria</taxon>
        <taxon>Moraxellales</taxon>
        <taxon>Moraxellaceae</taxon>
        <taxon>Acinetobacter</taxon>
    </lineage>
</organism>
<gene>
    <name evidence="1" type="ORF">ACFODO_19515</name>
    <name evidence="2" type="ORF">C9E89_014715</name>
</gene>
<dbReference type="Proteomes" id="UP001595455">
    <property type="component" value="Unassembled WGS sequence"/>
</dbReference>
<reference evidence="1" key="4">
    <citation type="submission" date="2024-09" db="EMBL/GenBank/DDBJ databases">
        <authorList>
            <person name="Sun Q."/>
            <person name="Mori K."/>
        </authorList>
    </citation>
    <scope>NUCLEOTIDE SEQUENCE</scope>
    <source>
        <strain evidence="1">KCTC 62575</strain>
    </source>
</reference>
<protein>
    <submittedName>
        <fullName evidence="2">Transposase</fullName>
    </submittedName>
</protein>
<dbReference type="EMBL" id="JBHRSF010000136">
    <property type="protein sequence ID" value="MFC2997390.1"/>
    <property type="molecule type" value="Genomic_DNA"/>
</dbReference>
<dbReference type="Proteomes" id="UP000240957">
    <property type="component" value="Unassembled WGS sequence"/>
</dbReference>
<evidence type="ECO:0000313" key="4">
    <source>
        <dbReference type="Proteomes" id="UP001595455"/>
    </source>
</evidence>
<name>A0A371YMM4_9GAMM</name>
<dbReference type="EMBL" id="PYIX02000027">
    <property type="protein sequence ID" value="RFC82735.1"/>
    <property type="molecule type" value="Genomic_DNA"/>
</dbReference>
<sequence length="73" mass="8290">MNKVNGWTIATALNGDKIRVKIVPLQMPQNSREGTILVEVGKEIQLESGENRRFNIDGHSFYLGMNQLYRVSI</sequence>
<proteinExistence type="predicted"/>
<dbReference type="AlphaFoldDB" id="A0A371YMM4"/>
<evidence type="ECO:0000313" key="3">
    <source>
        <dbReference type="Proteomes" id="UP000240957"/>
    </source>
</evidence>
<reference evidence="4" key="3">
    <citation type="journal article" date="2019" name="Int. J. Syst. Evol. Microbiol.">
        <title>The Global Catalogue of Microorganisms (GCM) 10K type strain sequencing project: providing services to taxonomists for standard genome sequencing and annotation.</title>
        <authorList>
            <consortium name="The Broad Institute Genomics Platform"/>
            <consortium name="The Broad Institute Genome Sequencing Center for Infectious Disease"/>
            <person name="Wu L."/>
            <person name="Ma J."/>
        </authorList>
    </citation>
    <scope>NUCLEOTIDE SEQUENCE [LARGE SCALE GENOMIC DNA]</scope>
    <source>
        <strain evidence="4">KCTC 62575</strain>
    </source>
</reference>
<reference evidence="2 3" key="2">
    <citation type="submission" date="2018-08" db="EMBL/GenBank/DDBJ databases">
        <title>The draft genome of Acinetobacter sichuanensis strain WCHAc060041.</title>
        <authorList>
            <person name="Qin J."/>
            <person name="Feng Y."/>
            <person name="Zong Z."/>
        </authorList>
    </citation>
    <scope>NUCLEOTIDE SEQUENCE [LARGE SCALE GENOMIC DNA]</scope>
    <source>
        <strain evidence="2 3">WCHAc060041</strain>
    </source>
</reference>
<reference evidence="1" key="1">
    <citation type="journal article" date="2014" name="Int. J. Syst. Evol. Microbiol.">
        <title>Complete genome of a new Firmicutes species belonging to the dominant human colonic microbiota ('Ruminococcus bicirculans') reveals two chromosomes and a selective capacity to utilize plant glucans.</title>
        <authorList>
            <consortium name="NISC Comparative Sequencing Program"/>
            <person name="Wegmann U."/>
            <person name="Louis P."/>
            <person name="Goesmann A."/>
            <person name="Henrissat B."/>
            <person name="Duncan S.H."/>
            <person name="Flint H.J."/>
        </authorList>
    </citation>
    <scope>NUCLEOTIDE SEQUENCE</scope>
    <source>
        <strain evidence="1">KCTC 62575</strain>
    </source>
</reference>
<evidence type="ECO:0000313" key="2">
    <source>
        <dbReference type="EMBL" id="RFC82735.1"/>
    </source>
</evidence>
<keyword evidence="4" id="KW-1185">Reference proteome</keyword>
<dbReference type="OrthoDB" id="6699874at2"/>
<dbReference type="RefSeq" id="WP_107009096.1">
    <property type="nucleotide sequence ID" value="NZ_JBHRSF010000136.1"/>
</dbReference>